<reference evidence="1 2" key="1">
    <citation type="journal article" date="2023" name="Antonie Van Leeuwenhoek">
        <title>Flavobacterium potami sp. nov., a multi-metal resistance genes harbouring bacterium isolated from shallow river silt.</title>
        <authorList>
            <person name="Li S."/>
            <person name="Mao S."/>
            <person name="Mu W."/>
            <person name="Guo B."/>
            <person name="Li C."/>
            <person name="Zhu Q."/>
            <person name="Hou X."/>
            <person name="Zhao Y."/>
            <person name="Wei S."/>
            <person name="Liu H."/>
            <person name="Liu A."/>
        </authorList>
    </citation>
    <scope>NUCLEOTIDE SEQUENCE [LARGE SCALE GENOMIC DNA]</scope>
    <source>
        <strain evidence="1 2">17A</strain>
    </source>
</reference>
<protein>
    <submittedName>
        <fullName evidence="1">GxxExxY protein</fullName>
    </submittedName>
</protein>
<dbReference type="RefSeq" id="WP_223711364.1">
    <property type="nucleotide sequence ID" value="NZ_JAINUY010000011.1"/>
</dbReference>
<dbReference type="InterPro" id="IPR026350">
    <property type="entry name" value="GxxExxY"/>
</dbReference>
<dbReference type="Gene3D" id="3.90.320.10">
    <property type="match status" value="1"/>
</dbReference>
<gene>
    <name evidence="1" type="ORF">K6T82_23360</name>
</gene>
<evidence type="ECO:0000313" key="2">
    <source>
        <dbReference type="Proteomes" id="UP001139366"/>
    </source>
</evidence>
<sequence>MITQKYLDELTFDVLGACIEVHKAMGRGLLESIYHECLKEELRYRKISFFTELNVPLVYRNKELVANLKCDLLIENCLVVELKAALETTPIHEAQLMTYMKLLKAPKGILVNFNCFNIFKEGQKTFVNEYFKLLPKV</sequence>
<proteinExistence type="predicted"/>
<comment type="caution">
    <text evidence="1">The sequence shown here is derived from an EMBL/GenBank/DDBJ whole genome shotgun (WGS) entry which is preliminary data.</text>
</comment>
<name>A0A9X1KS75_9FLAO</name>
<dbReference type="InterPro" id="IPR011604">
    <property type="entry name" value="PDDEXK-like_dom_sf"/>
</dbReference>
<evidence type="ECO:0000313" key="1">
    <source>
        <dbReference type="EMBL" id="MBZ4037718.1"/>
    </source>
</evidence>
<dbReference type="AlphaFoldDB" id="A0A9X1KS75"/>
<accession>A0A9X1KS75</accession>
<dbReference type="NCBIfam" id="TIGR04256">
    <property type="entry name" value="GxxExxY"/>
    <property type="match status" value="1"/>
</dbReference>
<dbReference type="Proteomes" id="UP001139366">
    <property type="component" value="Unassembled WGS sequence"/>
</dbReference>
<dbReference type="Pfam" id="PF13366">
    <property type="entry name" value="PDDEXK_3"/>
    <property type="match status" value="1"/>
</dbReference>
<keyword evidence="2" id="KW-1185">Reference proteome</keyword>
<dbReference type="EMBL" id="JAINUY010000011">
    <property type="protein sequence ID" value="MBZ4037718.1"/>
    <property type="molecule type" value="Genomic_DNA"/>
</dbReference>
<organism evidence="1 2">
    <name type="scientific">Flavobacterium potami</name>
    <dbReference type="NCBI Taxonomy" id="2872310"/>
    <lineage>
        <taxon>Bacteria</taxon>
        <taxon>Pseudomonadati</taxon>
        <taxon>Bacteroidota</taxon>
        <taxon>Flavobacteriia</taxon>
        <taxon>Flavobacteriales</taxon>
        <taxon>Flavobacteriaceae</taxon>
        <taxon>Flavobacterium</taxon>
    </lineage>
</organism>